<comment type="caution">
    <text evidence="3">The sequence shown here is derived from an EMBL/GenBank/DDBJ whole genome shotgun (WGS) entry which is preliminary data.</text>
</comment>
<feature type="transmembrane region" description="Helical" evidence="1">
    <location>
        <begin position="103"/>
        <end position="125"/>
    </location>
</feature>
<gene>
    <name evidence="3" type="ORF">H6A32_08435</name>
</gene>
<feature type="domain" description="VanZ-like" evidence="2">
    <location>
        <begin position="25"/>
        <end position="185"/>
    </location>
</feature>
<keyword evidence="1" id="KW-0812">Transmembrane</keyword>
<name>A0ABS2EH70_9FIRM</name>
<evidence type="ECO:0000313" key="4">
    <source>
        <dbReference type="Proteomes" id="UP000775686"/>
    </source>
</evidence>
<feature type="transmembrane region" description="Helical" evidence="1">
    <location>
        <begin position="62"/>
        <end position="83"/>
    </location>
</feature>
<accession>A0ABS2EH70</accession>
<dbReference type="EMBL" id="JACJKH010000013">
    <property type="protein sequence ID" value="MBM6744333.1"/>
    <property type="molecule type" value="Genomic_DNA"/>
</dbReference>
<keyword evidence="4" id="KW-1185">Reference proteome</keyword>
<protein>
    <submittedName>
        <fullName evidence="3">VanZ family protein</fullName>
    </submittedName>
</protein>
<feature type="transmembrane region" description="Helical" evidence="1">
    <location>
        <begin position="20"/>
        <end position="37"/>
    </location>
</feature>
<dbReference type="Proteomes" id="UP000775686">
    <property type="component" value="Unassembled WGS sequence"/>
</dbReference>
<reference evidence="3 4" key="1">
    <citation type="journal article" date="2021" name="Sci. Rep.">
        <title>The distribution of antibiotic resistance genes in chicken gut microbiota commensals.</title>
        <authorList>
            <person name="Juricova H."/>
            <person name="Matiasovicova J."/>
            <person name="Kubasova T."/>
            <person name="Cejkova D."/>
            <person name="Rychlik I."/>
        </authorList>
    </citation>
    <scope>NUCLEOTIDE SEQUENCE [LARGE SCALE GENOMIC DNA]</scope>
    <source>
        <strain evidence="3 4">An770</strain>
    </source>
</reference>
<evidence type="ECO:0000256" key="1">
    <source>
        <dbReference type="SAM" id="Phobius"/>
    </source>
</evidence>
<keyword evidence="1" id="KW-0472">Membrane</keyword>
<organism evidence="3 4">
    <name type="scientific">Drancourtella massiliensis</name>
    <dbReference type="NCBI Taxonomy" id="1632013"/>
    <lineage>
        <taxon>Bacteria</taxon>
        <taxon>Bacillati</taxon>
        <taxon>Bacillota</taxon>
        <taxon>Clostridia</taxon>
        <taxon>Eubacteriales</taxon>
        <taxon>Oscillospiraceae</taxon>
        <taxon>Drancourtella</taxon>
    </lineage>
</organism>
<dbReference type="InterPro" id="IPR006976">
    <property type="entry name" value="VanZ-like"/>
</dbReference>
<dbReference type="RefSeq" id="WP_204864116.1">
    <property type="nucleotide sequence ID" value="NZ_JACJKH010000013.1"/>
</dbReference>
<sequence length="197" mass="22631">MISILQTILTNILKAIYEPFGFAVLLAIFFMFFYLFAKATSWKGAVKIWLEMFRKSSEFRKMFLFVFYVALMLFRTLLNRSIWSNPLSNVMGGWGLNGDDGKLSTEAVENVFLFIPYILLLFWTFSHKLWKTRKVTWMLASALGIGFGTSLGIEFLQLLLCLGTFQLSDLFYNTLGGVLGGMIYVTAMKVKEAWKVR</sequence>
<feature type="transmembrane region" description="Helical" evidence="1">
    <location>
        <begin position="137"/>
        <end position="158"/>
    </location>
</feature>
<evidence type="ECO:0000259" key="2">
    <source>
        <dbReference type="Pfam" id="PF04892"/>
    </source>
</evidence>
<feature type="transmembrane region" description="Helical" evidence="1">
    <location>
        <begin position="170"/>
        <end position="187"/>
    </location>
</feature>
<keyword evidence="1" id="KW-1133">Transmembrane helix</keyword>
<evidence type="ECO:0000313" key="3">
    <source>
        <dbReference type="EMBL" id="MBM6744333.1"/>
    </source>
</evidence>
<dbReference type="Pfam" id="PF04892">
    <property type="entry name" value="VanZ"/>
    <property type="match status" value="1"/>
</dbReference>
<proteinExistence type="predicted"/>